<dbReference type="OrthoDB" id="9780932at2"/>
<evidence type="ECO:0000313" key="2">
    <source>
        <dbReference type="EMBL" id="KUL21298.1"/>
    </source>
</evidence>
<dbReference type="Gene3D" id="3.40.50.1820">
    <property type="entry name" value="alpha/beta hydrolase"/>
    <property type="match status" value="1"/>
</dbReference>
<reference evidence="2 3" key="1">
    <citation type="submission" date="2015-10" db="EMBL/GenBank/DDBJ databases">
        <title>Draft Genome Sequence of Chlorobium limicola strain Frasassi Growing under Artificial Lighting in the Frasassi Cave System.</title>
        <authorList>
            <person name="Mansor M."/>
            <person name="Macalady J."/>
        </authorList>
    </citation>
    <scope>NUCLEOTIDE SEQUENCE [LARGE SCALE GENOMIC DNA]</scope>
    <source>
        <strain evidence="2 3">Frasassi</strain>
    </source>
</reference>
<organism evidence="2 3">
    <name type="scientific">Chlorobium limicola</name>
    <dbReference type="NCBI Taxonomy" id="1092"/>
    <lineage>
        <taxon>Bacteria</taxon>
        <taxon>Pseudomonadati</taxon>
        <taxon>Chlorobiota</taxon>
        <taxon>Chlorobiia</taxon>
        <taxon>Chlorobiales</taxon>
        <taxon>Chlorobiaceae</taxon>
        <taxon>Chlorobium/Pelodictyon group</taxon>
        <taxon>Chlorobium</taxon>
    </lineage>
</organism>
<dbReference type="InterPro" id="IPR000639">
    <property type="entry name" value="Epox_hydrolase-like"/>
</dbReference>
<dbReference type="PRINTS" id="PR00412">
    <property type="entry name" value="EPOXHYDRLASE"/>
</dbReference>
<proteinExistence type="predicted"/>
<dbReference type="Pfam" id="PF00561">
    <property type="entry name" value="Abhydrolase_1"/>
    <property type="match status" value="1"/>
</dbReference>
<dbReference type="PANTHER" id="PTHR43689">
    <property type="entry name" value="HYDROLASE"/>
    <property type="match status" value="1"/>
</dbReference>
<feature type="domain" description="AB hydrolase-1" evidence="1">
    <location>
        <begin position="36"/>
        <end position="278"/>
    </location>
</feature>
<keyword evidence="3" id="KW-1185">Reference proteome</keyword>
<sequence>MSEHKLNSIDPDQTAKSFIDIDGLQVHCRTQGIGKPVLFFLHGSFLSIRSWRFVFERLSERYTVIAIDRPAFGSTDRPVPVVGKCNPYSPEGQADLVVAILEKLGHRQAVLVGNSTGGTIALLTALRYPDKISGLVLADPMVYSGYATSEFPAWLYPVFKAAASAGGELAKLMIGLAFNKLHRTFWYDRSMPEKELLLAYRRDMMQGRWGRAFWELLLSSHNLDLEAQLGRINVPALVITGDHDRMVKPEETVRLSRDLSNALLKIIPDCGHLPQEEKSDIFIAAVSEFLDKNIGA</sequence>
<evidence type="ECO:0000313" key="3">
    <source>
        <dbReference type="Proteomes" id="UP000053937"/>
    </source>
</evidence>
<dbReference type="PANTHER" id="PTHR43689:SF8">
    <property type="entry name" value="ALPHA_BETA-HYDROLASES SUPERFAMILY PROTEIN"/>
    <property type="match status" value="1"/>
</dbReference>
<dbReference type="SUPFAM" id="SSF53474">
    <property type="entry name" value="alpha/beta-Hydrolases"/>
    <property type="match status" value="1"/>
</dbReference>
<dbReference type="AlphaFoldDB" id="A0A101J6T9"/>
<dbReference type="PRINTS" id="PR00111">
    <property type="entry name" value="ABHYDROLASE"/>
</dbReference>
<dbReference type="Proteomes" id="UP000053937">
    <property type="component" value="Unassembled WGS sequence"/>
</dbReference>
<gene>
    <name evidence="2" type="ORF">ASB62_08155</name>
</gene>
<comment type="caution">
    <text evidence="2">The sequence shown here is derived from an EMBL/GenBank/DDBJ whole genome shotgun (WGS) entry which is preliminary data.</text>
</comment>
<accession>A0A101J6T9</accession>
<dbReference type="RefSeq" id="WP_059139420.1">
    <property type="nucleotide sequence ID" value="NZ_LMBR01000210.1"/>
</dbReference>
<dbReference type="InterPro" id="IPR029058">
    <property type="entry name" value="AB_hydrolase_fold"/>
</dbReference>
<dbReference type="InterPro" id="IPR000073">
    <property type="entry name" value="AB_hydrolase_1"/>
</dbReference>
<dbReference type="EMBL" id="LMBR01000210">
    <property type="protein sequence ID" value="KUL21298.1"/>
    <property type="molecule type" value="Genomic_DNA"/>
</dbReference>
<dbReference type="GO" id="GO:0016787">
    <property type="term" value="F:hydrolase activity"/>
    <property type="evidence" value="ECO:0007669"/>
    <property type="project" value="UniProtKB-KW"/>
</dbReference>
<protein>
    <submittedName>
        <fullName evidence="2">Alpha/beta hydrolase</fullName>
    </submittedName>
</protein>
<name>A0A101J6T9_CHLLI</name>
<keyword evidence="2" id="KW-0378">Hydrolase</keyword>
<evidence type="ECO:0000259" key="1">
    <source>
        <dbReference type="Pfam" id="PF00561"/>
    </source>
</evidence>